<dbReference type="Pfam" id="PF00069">
    <property type="entry name" value="Pkinase"/>
    <property type="match status" value="1"/>
</dbReference>
<dbReference type="PROSITE" id="PS50011">
    <property type="entry name" value="PROTEIN_KINASE_DOM"/>
    <property type="match status" value="1"/>
</dbReference>
<evidence type="ECO:0000256" key="8">
    <source>
        <dbReference type="ARBA" id="ARBA00037847"/>
    </source>
</evidence>
<keyword evidence="6" id="KW-0325">Glycoprotein</keyword>
<evidence type="ECO:0000313" key="13">
    <source>
        <dbReference type="EMBL" id="VDM23008.1"/>
    </source>
</evidence>
<dbReference type="SUPFAM" id="SSF50998">
    <property type="entry name" value="Quinoprotein alcohol dehydrogenase-like"/>
    <property type="match status" value="1"/>
</dbReference>
<evidence type="ECO:0000256" key="3">
    <source>
        <dbReference type="ARBA" id="ARBA00022777"/>
    </source>
</evidence>
<keyword evidence="11" id="KW-1133">Transmembrane helix</keyword>
<keyword evidence="11" id="KW-0812">Transmembrane</keyword>
<evidence type="ECO:0000256" key="5">
    <source>
        <dbReference type="ARBA" id="ARBA00022845"/>
    </source>
</evidence>
<keyword evidence="1" id="KW-0808">Transferase</keyword>
<sequence>MSPKQTSVECCATDSASFISKHYFLASTVDGKITAMDIEKNGEVVWIVDADNVPLLSSSLNQQKLAADNFPYMLVPSLDGSLYMFNVKSSSLSLIPLSANARILIGNDEIAGGTFVTSTGINPLTGKMRYQCTAGKCMQYETTRNDSSLYTLIMRKNTQVARAADPVTGTEKWNLSVGEYDISLVSSDHSLHFESASVPAHIRFLLEPPSGSISAVDNCGNLKWEKRLSSPIARAWQLSRGRIFEISLFSPETIGALSDFTENGHQFIPKYEAPFYFGTVNSEPYIIPSEFMRELRRTSANMQTEYHPKISDSSYYSRAPFLESLEVGNLIRRSYRTENMIESNQVNSVRDSAASKSLTCNIYDAITIAGSKKFEENIEVTEIDQKKLSPCRRKDVLEELKQIAHEPVSGWWKIIALFLSLIASSFAAIILFYWQHIRHLKLFVLLHDLRKRSHTHCNISLPSLQKTKYPSVGASFGTRMNRKTSTTAPQPAEQLFSSKFLEDFVPEKWLGRGGYGVVFNCRNRLDDRSYAVKRIAVSNTTTAIDHVKREARAMARLDHPGIIRYFHTWMERPPSGWQQTKDKEILQNMYDSSVSKELLYGLNLNTSINEKGIAISGDADNLSWISNDNDSELRSA</sequence>
<evidence type="ECO:0000256" key="2">
    <source>
        <dbReference type="ARBA" id="ARBA00022741"/>
    </source>
</evidence>
<keyword evidence="4 10" id="KW-0067">ATP-binding</keyword>
<dbReference type="InParanoid" id="A0A3P7GK14"/>
<dbReference type="InterPro" id="IPR017441">
    <property type="entry name" value="Protein_kinase_ATP_BS"/>
</dbReference>
<feature type="domain" description="Protein kinase" evidence="12">
    <location>
        <begin position="504"/>
        <end position="636"/>
    </location>
</feature>
<dbReference type="Gene3D" id="3.30.200.20">
    <property type="entry name" value="Phosphorylase Kinase, domain 1"/>
    <property type="match status" value="1"/>
</dbReference>
<dbReference type="GO" id="GO:0005737">
    <property type="term" value="C:cytoplasm"/>
    <property type="evidence" value="ECO:0007669"/>
    <property type="project" value="TreeGrafter"/>
</dbReference>
<dbReference type="GO" id="GO:0004694">
    <property type="term" value="F:eukaryotic translation initiation factor 2alpha kinase activity"/>
    <property type="evidence" value="ECO:0007669"/>
    <property type="project" value="TreeGrafter"/>
</dbReference>
<dbReference type="FunCoup" id="A0A3P7GK14">
    <property type="interactions" value="1504"/>
</dbReference>
<dbReference type="InterPro" id="IPR011009">
    <property type="entry name" value="Kinase-like_dom_sf"/>
</dbReference>
<dbReference type="PANTHER" id="PTHR11042:SF91">
    <property type="entry name" value="EUKARYOTIC TRANSLATION INITIATION FACTOR 2-ALPHA KINASE"/>
    <property type="match status" value="1"/>
</dbReference>
<keyword evidence="7" id="KW-0834">Unfolded protein response</keyword>
<dbReference type="GO" id="GO:0005634">
    <property type="term" value="C:nucleus"/>
    <property type="evidence" value="ECO:0007669"/>
    <property type="project" value="TreeGrafter"/>
</dbReference>
<keyword evidence="2 10" id="KW-0547">Nucleotide-binding</keyword>
<evidence type="ECO:0000256" key="11">
    <source>
        <dbReference type="SAM" id="Phobius"/>
    </source>
</evidence>
<dbReference type="InterPro" id="IPR000719">
    <property type="entry name" value="Prot_kinase_dom"/>
</dbReference>
<evidence type="ECO:0000256" key="1">
    <source>
        <dbReference type="ARBA" id="ARBA00022679"/>
    </source>
</evidence>
<protein>
    <recommendedName>
        <fullName evidence="9">PRKR-like endoplasmic reticulum kinase</fullName>
    </recommendedName>
</protein>
<dbReference type="Proteomes" id="UP000270924">
    <property type="component" value="Unassembled WGS sequence"/>
</dbReference>
<dbReference type="InterPro" id="IPR011047">
    <property type="entry name" value="Quinoprotein_ADH-like_sf"/>
</dbReference>
<reference evidence="13 14" key="1">
    <citation type="submission" date="2018-11" db="EMBL/GenBank/DDBJ databases">
        <authorList>
            <consortium name="Pathogen Informatics"/>
        </authorList>
    </citation>
    <scope>NUCLEOTIDE SEQUENCE [LARGE SCALE GENOMIC DNA]</scope>
</reference>
<keyword evidence="11" id="KW-0472">Membrane</keyword>
<dbReference type="PROSITE" id="PS00107">
    <property type="entry name" value="PROTEIN_KINASE_ATP"/>
    <property type="match status" value="1"/>
</dbReference>
<feature type="transmembrane region" description="Helical" evidence="11">
    <location>
        <begin position="411"/>
        <end position="434"/>
    </location>
</feature>
<dbReference type="GO" id="GO:0012505">
    <property type="term" value="C:endomembrane system"/>
    <property type="evidence" value="ECO:0007669"/>
    <property type="project" value="UniProtKB-SubCell"/>
</dbReference>
<keyword evidence="3" id="KW-0418">Kinase</keyword>
<evidence type="ECO:0000256" key="10">
    <source>
        <dbReference type="PROSITE-ProRule" id="PRU10141"/>
    </source>
</evidence>
<dbReference type="AlphaFoldDB" id="A0A3P7GK14"/>
<keyword evidence="5" id="KW-0810">Translation regulation</keyword>
<keyword evidence="14" id="KW-1185">Reference proteome</keyword>
<evidence type="ECO:0000256" key="6">
    <source>
        <dbReference type="ARBA" id="ARBA00023180"/>
    </source>
</evidence>
<evidence type="ECO:0000313" key="14">
    <source>
        <dbReference type="Proteomes" id="UP000270924"/>
    </source>
</evidence>
<evidence type="ECO:0000256" key="4">
    <source>
        <dbReference type="ARBA" id="ARBA00022840"/>
    </source>
</evidence>
<feature type="non-terminal residue" evidence="13">
    <location>
        <position position="636"/>
    </location>
</feature>
<comment type="subcellular location">
    <subcellularLocation>
        <location evidence="8">Endomembrane system</location>
        <topology evidence="8">Single-pass membrane protein</topology>
    </subcellularLocation>
</comment>
<evidence type="ECO:0000256" key="7">
    <source>
        <dbReference type="ARBA" id="ARBA00023230"/>
    </source>
</evidence>
<dbReference type="GO" id="GO:0005524">
    <property type="term" value="F:ATP binding"/>
    <property type="evidence" value="ECO:0007669"/>
    <property type="project" value="UniProtKB-UniRule"/>
</dbReference>
<dbReference type="OrthoDB" id="5864419at2759"/>
<dbReference type="InterPro" id="IPR050339">
    <property type="entry name" value="CC_SR_Kinase"/>
</dbReference>
<dbReference type="PANTHER" id="PTHR11042">
    <property type="entry name" value="EUKARYOTIC TRANSLATION INITIATION FACTOR 2-ALPHA KINASE EIF2-ALPHA KINASE -RELATED"/>
    <property type="match status" value="1"/>
</dbReference>
<dbReference type="SUPFAM" id="SSF56112">
    <property type="entry name" value="Protein kinase-like (PK-like)"/>
    <property type="match status" value="1"/>
</dbReference>
<name>A0A3P7GK14_WUCBA</name>
<accession>A0A3P7GK14</accession>
<evidence type="ECO:0000259" key="12">
    <source>
        <dbReference type="PROSITE" id="PS50011"/>
    </source>
</evidence>
<dbReference type="EMBL" id="UYWW01013106">
    <property type="protein sequence ID" value="VDM23008.1"/>
    <property type="molecule type" value="Genomic_DNA"/>
</dbReference>
<organism evidence="13 14">
    <name type="scientific">Wuchereria bancrofti</name>
    <dbReference type="NCBI Taxonomy" id="6293"/>
    <lineage>
        <taxon>Eukaryota</taxon>
        <taxon>Metazoa</taxon>
        <taxon>Ecdysozoa</taxon>
        <taxon>Nematoda</taxon>
        <taxon>Chromadorea</taxon>
        <taxon>Rhabditida</taxon>
        <taxon>Spirurina</taxon>
        <taxon>Spiruromorpha</taxon>
        <taxon>Filarioidea</taxon>
        <taxon>Onchocercidae</taxon>
        <taxon>Wuchereria</taxon>
    </lineage>
</organism>
<feature type="binding site" evidence="10">
    <location>
        <position position="533"/>
    </location>
    <ligand>
        <name>ATP</name>
        <dbReference type="ChEBI" id="CHEBI:30616"/>
    </ligand>
</feature>
<evidence type="ECO:0000256" key="9">
    <source>
        <dbReference type="ARBA" id="ARBA00041500"/>
    </source>
</evidence>
<gene>
    <name evidence="13" type="ORF">WBA_LOCUS12770</name>
</gene>
<proteinExistence type="predicted"/>
<dbReference type="GO" id="GO:0006986">
    <property type="term" value="P:response to unfolded protein"/>
    <property type="evidence" value="ECO:0007669"/>
    <property type="project" value="UniProtKB-KW"/>
</dbReference>
<dbReference type="CDD" id="cd09768">
    <property type="entry name" value="Luminal_EIF2AK3"/>
    <property type="match status" value="1"/>
</dbReference>